<reference evidence="2" key="1">
    <citation type="submission" date="2018-05" db="EMBL/GenBank/DDBJ databases">
        <title>Draft genome of Mucuna pruriens seed.</title>
        <authorList>
            <person name="Nnadi N.E."/>
            <person name="Vos R."/>
            <person name="Hasami M.H."/>
            <person name="Devisetty U.K."/>
            <person name="Aguiy J.C."/>
        </authorList>
    </citation>
    <scope>NUCLEOTIDE SEQUENCE [LARGE SCALE GENOMIC DNA]</scope>
    <source>
        <strain evidence="2">JCA_2017</strain>
    </source>
</reference>
<gene>
    <name evidence="2" type="ORF">CR513_18836</name>
</gene>
<dbReference type="AlphaFoldDB" id="A0A371H655"/>
<dbReference type="Proteomes" id="UP000257109">
    <property type="component" value="Unassembled WGS sequence"/>
</dbReference>
<proteinExistence type="predicted"/>
<name>A0A371H655_MUCPR</name>
<comment type="caution">
    <text evidence="2">The sequence shown here is derived from an EMBL/GenBank/DDBJ whole genome shotgun (WGS) entry which is preliminary data.</text>
</comment>
<evidence type="ECO:0000313" key="3">
    <source>
        <dbReference type="Proteomes" id="UP000257109"/>
    </source>
</evidence>
<organism evidence="2 3">
    <name type="scientific">Mucuna pruriens</name>
    <name type="common">Velvet bean</name>
    <name type="synonym">Dolichos pruriens</name>
    <dbReference type="NCBI Taxonomy" id="157652"/>
    <lineage>
        <taxon>Eukaryota</taxon>
        <taxon>Viridiplantae</taxon>
        <taxon>Streptophyta</taxon>
        <taxon>Embryophyta</taxon>
        <taxon>Tracheophyta</taxon>
        <taxon>Spermatophyta</taxon>
        <taxon>Magnoliopsida</taxon>
        <taxon>eudicotyledons</taxon>
        <taxon>Gunneridae</taxon>
        <taxon>Pentapetalae</taxon>
        <taxon>rosids</taxon>
        <taxon>fabids</taxon>
        <taxon>Fabales</taxon>
        <taxon>Fabaceae</taxon>
        <taxon>Papilionoideae</taxon>
        <taxon>50 kb inversion clade</taxon>
        <taxon>NPAAA clade</taxon>
        <taxon>indigoferoid/millettioid clade</taxon>
        <taxon>Phaseoleae</taxon>
        <taxon>Mucuna</taxon>
    </lineage>
</organism>
<feature type="non-terminal residue" evidence="2">
    <location>
        <position position="1"/>
    </location>
</feature>
<evidence type="ECO:0000256" key="1">
    <source>
        <dbReference type="SAM" id="MobiDB-lite"/>
    </source>
</evidence>
<feature type="compositionally biased region" description="Basic and acidic residues" evidence="1">
    <location>
        <begin position="160"/>
        <end position="197"/>
    </location>
</feature>
<accession>A0A371H655</accession>
<keyword evidence="3" id="KW-1185">Reference proteome</keyword>
<dbReference type="EMBL" id="QJKJ01003484">
    <property type="protein sequence ID" value="RDX98267.1"/>
    <property type="molecule type" value="Genomic_DNA"/>
</dbReference>
<evidence type="ECO:0000313" key="2">
    <source>
        <dbReference type="EMBL" id="RDX98267.1"/>
    </source>
</evidence>
<protein>
    <submittedName>
        <fullName evidence="2">Uncharacterized protein</fullName>
    </submittedName>
</protein>
<sequence length="216" mass="24409">MTARTNIDVHVGTLSLEFDDTLVQFNIFEAMKHPTEDHSLFGIDISKNYENIDNFARNVDVTSCLGSTTEEVDYEEVHNLPNSEDNNDDIVDLDFEAELFEEIDQVCNHENLECVNSAETEVARKSKPSSAQLATIFIAQGELATEGRDRRMTKVNSAKQGRDREEKKVDSAKQGRDREEKKVDSAKQGRDREEKKVNSANAGREQVKTKVNLVEV</sequence>
<feature type="region of interest" description="Disordered" evidence="1">
    <location>
        <begin position="147"/>
        <end position="216"/>
    </location>
</feature>